<feature type="region of interest" description="Disordered" evidence="1">
    <location>
        <begin position="60"/>
        <end position="102"/>
    </location>
</feature>
<dbReference type="Proteomes" id="UP000821853">
    <property type="component" value="Chromosome 3"/>
</dbReference>
<evidence type="ECO:0000256" key="1">
    <source>
        <dbReference type="SAM" id="MobiDB-lite"/>
    </source>
</evidence>
<accession>A0A9J6G8F6</accession>
<sequence length="452" mass="48273">MNAAETASIAMSFAEQKAPLQAKLRIAEAELAAERSKSERFKRANTFPASPIAQTVMFSTEGESELGCSGTPKDVRGGTHSLGVHERPVSRHPPRSESLGSGEEMIVARVPSWALRFCATGEQDSEASREGNFTEMKMEVKEGVTREAALVIDRQSKVNESVRMPVMKLMAREKGSAASHVSVHVADEPLASPCVTQRCVVEKVASHARGDSVAAKRQGSHRKERKNYAVLRSAVLKGVELASGEREPVVAACGDAEHSGSMAERPRALQDAAARELREESDAVGVAHTASFVSGDPQMSCRENVIAMGSSYELKEERVNQCTVAYVMQPQAVAGRTAGVAEQTVSVSGNVIAKQPSVAYADQRCVGQQGALSAEAADPESSPRKRRKRHAASPECSLAATHADEPAAVPPRARKRGGKGPLILLCDGLRRMTRGFSDDDGRCVPPAIGRSL</sequence>
<dbReference type="AlphaFoldDB" id="A0A9J6G8F6"/>
<feature type="region of interest" description="Disordered" evidence="1">
    <location>
        <begin position="371"/>
        <end position="416"/>
    </location>
</feature>
<reference evidence="2 3" key="1">
    <citation type="journal article" date="2020" name="Cell">
        <title>Large-Scale Comparative Analyses of Tick Genomes Elucidate Their Genetic Diversity and Vector Capacities.</title>
        <authorList>
            <consortium name="Tick Genome and Microbiome Consortium (TIGMIC)"/>
            <person name="Jia N."/>
            <person name="Wang J."/>
            <person name="Shi W."/>
            <person name="Du L."/>
            <person name="Sun Y."/>
            <person name="Zhan W."/>
            <person name="Jiang J.F."/>
            <person name="Wang Q."/>
            <person name="Zhang B."/>
            <person name="Ji P."/>
            <person name="Bell-Sakyi L."/>
            <person name="Cui X.M."/>
            <person name="Yuan T.T."/>
            <person name="Jiang B.G."/>
            <person name="Yang W.F."/>
            <person name="Lam T.T."/>
            <person name="Chang Q.C."/>
            <person name="Ding S.J."/>
            <person name="Wang X.J."/>
            <person name="Zhu J.G."/>
            <person name="Ruan X.D."/>
            <person name="Zhao L."/>
            <person name="Wei J.T."/>
            <person name="Ye R.Z."/>
            <person name="Que T.C."/>
            <person name="Du C.H."/>
            <person name="Zhou Y.H."/>
            <person name="Cheng J.X."/>
            <person name="Dai P.F."/>
            <person name="Guo W.B."/>
            <person name="Han X.H."/>
            <person name="Huang E.J."/>
            <person name="Li L.F."/>
            <person name="Wei W."/>
            <person name="Gao Y.C."/>
            <person name="Liu J.Z."/>
            <person name="Shao H.Z."/>
            <person name="Wang X."/>
            <person name="Wang C.C."/>
            <person name="Yang T.C."/>
            <person name="Huo Q.B."/>
            <person name="Li W."/>
            <person name="Chen H.Y."/>
            <person name="Chen S.E."/>
            <person name="Zhou L.G."/>
            <person name="Ni X.B."/>
            <person name="Tian J.H."/>
            <person name="Sheng Y."/>
            <person name="Liu T."/>
            <person name="Pan Y.S."/>
            <person name="Xia L.Y."/>
            <person name="Li J."/>
            <person name="Zhao F."/>
            <person name="Cao W.C."/>
        </authorList>
    </citation>
    <scope>NUCLEOTIDE SEQUENCE [LARGE SCALE GENOMIC DNA]</scope>
    <source>
        <strain evidence="2">HaeL-2018</strain>
    </source>
</reference>
<feature type="compositionally biased region" description="Basic and acidic residues" evidence="1">
    <location>
        <begin position="73"/>
        <end position="89"/>
    </location>
</feature>
<name>A0A9J6G8F6_HAELO</name>
<proteinExistence type="predicted"/>
<dbReference type="EMBL" id="JABSTR010000005">
    <property type="protein sequence ID" value="KAH9371714.1"/>
    <property type="molecule type" value="Genomic_DNA"/>
</dbReference>
<comment type="caution">
    <text evidence="2">The sequence shown here is derived from an EMBL/GenBank/DDBJ whole genome shotgun (WGS) entry which is preliminary data.</text>
</comment>
<protein>
    <submittedName>
        <fullName evidence="2">Uncharacterized protein</fullName>
    </submittedName>
</protein>
<organism evidence="2 3">
    <name type="scientific">Haemaphysalis longicornis</name>
    <name type="common">Bush tick</name>
    <dbReference type="NCBI Taxonomy" id="44386"/>
    <lineage>
        <taxon>Eukaryota</taxon>
        <taxon>Metazoa</taxon>
        <taxon>Ecdysozoa</taxon>
        <taxon>Arthropoda</taxon>
        <taxon>Chelicerata</taxon>
        <taxon>Arachnida</taxon>
        <taxon>Acari</taxon>
        <taxon>Parasitiformes</taxon>
        <taxon>Ixodida</taxon>
        <taxon>Ixodoidea</taxon>
        <taxon>Ixodidae</taxon>
        <taxon>Haemaphysalinae</taxon>
        <taxon>Haemaphysalis</taxon>
    </lineage>
</organism>
<keyword evidence="3" id="KW-1185">Reference proteome</keyword>
<evidence type="ECO:0000313" key="2">
    <source>
        <dbReference type="EMBL" id="KAH9371714.1"/>
    </source>
</evidence>
<dbReference type="VEuPathDB" id="VectorBase:HLOH_060635"/>
<gene>
    <name evidence="2" type="ORF">HPB48_011491</name>
</gene>
<evidence type="ECO:0000313" key="3">
    <source>
        <dbReference type="Proteomes" id="UP000821853"/>
    </source>
</evidence>